<dbReference type="AlphaFoldDB" id="A0A377ATF5"/>
<proteinExistence type="predicted"/>
<evidence type="ECO:0000256" key="4">
    <source>
        <dbReference type="ARBA" id="ARBA00023136"/>
    </source>
</evidence>
<protein>
    <submittedName>
        <fullName evidence="6">Transporter</fullName>
    </submittedName>
</protein>
<evidence type="ECO:0000256" key="2">
    <source>
        <dbReference type="ARBA" id="ARBA00022692"/>
    </source>
</evidence>
<evidence type="ECO:0000256" key="1">
    <source>
        <dbReference type="ARBA" id="ARBA00004141"/>
    </source>
</evidence>
<dbReference type="Gene3D" id="1.20.1740.10">
    <property type="entry name" value="Amino acid/polyamine transporter I"/>
    <property type="match status" value="1"/>
</dbReference>
<accession>A0A377ATF5</accession>
<keyword evidence="2 5" id="KW-0812">Transmembrane</keyword>
<feature type="transmembrane region" description="Helical" evidence="5">
    <location>
        <begin position="39"/>
        <end position="58"/>
    </location>
</feature>
<dbReference type="InterPro" id="IPR002293">
    <property type="entry name" value="AA/rel_permease1"/>
</dbReference>
<name>A0A377ATF5_ECOLX</name>
<keyword evidence="3 5" id="KW-1133">Transmembrane helix</keyword>
<dbReference type="Proteomes" id="UP000254052">
    <property type="component" value="Unassembled WGS sequence"/>
</dbReference>
<sequence length="115" mass="12863">MPHTIKKMSLIGLILMIFTSVFGFANSPSAYYLMGYSAIPFYIFSALLFFIPFALMMAEMGAAYRKEEGGIYSWMNNSVGPRLPSLVRLCGFPLISSDGEYLRESLGTVLNIPLW</sequence>
<evidence type="ECO:0000256" key="5">
    <source>
        <dbReference type="SAM" id="Phobius"/>
    </source>
</evidence>
<evidence type="ECO:0000313" key="7">
    <source>
        <dbReference type="Proteomes" id="UP000254052"/>
    </source>
</evidence>
<gene>
    <name evidence="6" type="primary">yjeM_2</name>
    <name evidence="6" type="ORF">NCTC9962_01861</name>
</gene>
<dbReference type="GO" id="GO:0022857">
    <property type="term" value="F:transmembrane transporter activity"/>
    <property type="evidence" value="ECO:0007669"/>
    <property type="project" value="InterPro"/>
</dbReference>
<dbReference type="GO" id="GO:0016020">
    <property type="term" value="C:membrane"/>
    <property type="evidence" value="ECO:0007669"/>
    <property type="project" value="UniProtKB-SubCell"/>
</dbReference>
<dbReference type="Pfam" id="PF13520">
    <property type="entry name" value="AA_permease_2"/>
    <property type="match status" value="1"/>
</dbReference>
<organism evidence="6 7">
    <name type="scientific">Escherichia coli</name>
    <dbReference type="NCBI Taxonomy" id="562"/>
    <lineage>
        <taxon>Bacteria</taxon>
        <taxon>Pseudomonadati</taxon>
        <taxon>Pseudomonadota</taxon>
        <taxon>Gammaproteobacteria</taxon>
        <taxon>Enterobacterales</taxon>
        <taxon>Enterobacteriaceae</taxon>
        <taxon>Escherichia</taxon>
    </lineage>
</organism>
<comment type="subcellular location">
    <subcellularLocation>
        <location evidence="1">Membrane</location>
        <topology evidence="1">Multi-pass membrane protein</topology>
    </subcellularLocation>
</comment>
<dbReference type="EMBL" id="UGED01000005">
    <property type="protein sequence ID" value="STL29565.1"/>
    <property type="molecule type" value="Genomic_DNA"/>
</dbReference>
<evidence type="ECO:0000256" key="3">
    <source>
        <dbReference type="ARBA" id="ARBA00022989"/>
    </source>
</evidence>
<evidence type="ECO:0000313" key="6">
    <source>
        <dbReference type="EMBL" id="STL29565.1"/>
    </source>
</evidence>
<keyword evidence="4 5" id="KW-0472">Membrane</keyword>
<reference evidence="6 7" key="1">
    <citation type="submission" date="2018-06" db="EMBL/GenBank/DDBJ databases">
        <authorList>
            <consortium name="Pathogen Informatics"/>
            <person name="Doyle S."/>
        </authorList>
    </citation>
    <scope>NUCLEOTIDE SEQUENCE [LARGE SCALE GENOMIC DNA]</scope>
    <source>
        <strain evidence="6 7">NCTC9962</strain>
    </source>
</reference>